<keyword evidence="2" id="KW-0547">Nucleotide-binding</keyword>
<dbReference type="AlphaFoldDB" id="A0A3B0ZHY5"/>
<protein>
    <submittedName>
        <fullName evidence="5">ABC transporter, ATP-binding protein (Cluster 5, nickel/peptides/opines) / ABC transporter, ATP-binding protein (Cluster 5, nickel/peptides/opines)</fullName>
    </submittedName>
</protein>
<name>A0A3B0ZHY5_9ZZZZ</name>
<dbReference type="PROSITE" id="PS00211">
    <property type="entry name" value="ABC_TRANSPORTER_1"/>
    <property type="match status" value="2"/>
</dbReference>
<dbReference type="PROSITE" id="PS50893">
    <property type="entry name" value="ABC_TRANSPORTER_2"/>
    <property type="match status" value="2"/>
</dbReference>
<dbReference type="PANTHER" id="PTHR43776">
    <property type="entry name" value="TRANSPORT ATP-BINDING PROTEIN"/>
    <property type="match status" value="1"/>
</dbReference>
<keyword evidence="1" id="KW-0813">Transport</keyword>
<dbReference type="CDD" id="cd03257">
    <property type="entry name" value="ABC_NikE_OppD_transporters"/>
    <property type="match status" value="2"/>
</dbReference>
<dbReference type="Pfam" id="PF08352">
    <property type="entry name" value="oligo_HPY"/>
    <property type="match status" value="2"/>
</dbReference>
<dbReference type="Gene3D" id="3.40.50.300">
    <property type="entry name" value="P-loop containing nucleotide triphosphate hydrolases"/>
    <property type="match status" value="2"/>
</dbReference>
<dbReference type="InterPro" id="IPR017871">
    <property type="entry name" value="ABC_transporter-like_CS"/>
</dbReference>
<dbReference type="InterPro" id="IPR003593">
    <property type="entry name" value="AAA+_ATPase"/>
</dbReference>
<evidence type="ECO:0000259" key="4">
    <source>
        <dbReference type="PROSITE" id="PS50893"/>
    </source>
</evidence>
<dbReference type="NCBIfam" id="NF008453">
    <property type="entry name" value="PRK11308.1"/>
    <property type="match status" value="2"/>
</dbReference>
<dbReference type="GO" id="GO:0005524">
    <property type="term" value="F:ATP binding"/>
    <property type="evidence" value="ECO:0007669"/>
    <property type="project" value="UniProtKB-KW"/>
</dbReference>
<dbReference type="Pfam" id="PF00005">
    <property type="entry name" value="ABC_tran"/>
    <property type="match status" value="2"/>
</dbReference>
<evidence type="ECO:0000256" key="3">
    <source>
        <dbReference type="ARBA" id="ARBA00022840"/>
    </source>
</evidence>
<organism evidence="5">
    <name type="scientific">hydrothermal vent metagenome</name>
    <dbReference type="NCBI Taxonomy" id="652676"/>
    <lineage>
        <taxon>unclassified sequences</taxon>
        <taxon>metagenomes</taxon>
        <taxon>ecological metagenomes</taxon>
    </lineage>
</organism>
<dbReference type="GO" id="GO:0016887">
    <property type="term" value="F:ATP hydrolysis activity"/>
    <property type="evidence" value="ECO:0007669"/>
    <property type="project" value="InterPro"/>
</dbReference>
<reference evidence="5" key="1">
    <citation type="submission" date="2018-06" db="EMBL/GenBank/DDBJ databases">
        <authorList>
            <person name="Zhirakovskaya E."/>
        </authorList>
    </citation>
    <scope>NUCLEOTIDE SEQUENCE</scope>
</reference>
<dbReference type="SUPFAM" id="SSF52540">
    <property type="entry name" value="P-loop containing nucleoside triphosphate hydrolases"/>
    <property type="match status" value="2"/>
</dbReference>
<dbReference type="InterPro" id="IPR013563">
    <property type="entry name" value="Oligopep_ABC_C"/>
</dbReference>
<dbReference type="GO" id="GO:0015833">
    <property type="term" value="P:peptide transport"/>
    <property type="evidence" value="ECO:0007669"/>
    <property type="project" value="InterPro"/>
</dbReference>
<feature type="domain" description="ABC transporter" evidence="4">
    <location>
        <begin position="5"/>
        <end position="266"/>
    </location>
</feature>
<dbReference type="EMBL" id="UOFS01000013">
    <property type="protein sequence ID" value="VAW93098.1"/>
    <property type="molecule type" value="Genomic_DNA"/>
</dbReference>
<dbReference type="NCBIfam" id="NF007739">
    <property type="entry name" value="PRK10419.1"/>
    <property type="match status" value="2"/>
</dbReference>
<keyword evidence="3 5" id="KW-0067">ATP-binding</keyword>
<accession>A0A3B0ZHY5</accession>
<dbReference type="InterPro" id="IPR027417">
    <property type="entry name" value="P-loop_NTPase"/>
</dbReference>
<evidence type="ECO:0000313" key="5">
    <source>
        <dbReference type="EMBL" id="VAW93098.1"/>
    </source>
</evidence>
<evidence type="ECO:0000256" key="2">
    <source>
        <dbReference type="ARBA" id="ARBA00022741"/>
    </source>
</evidence>
<dbReference type="GO" id="GO:0055085">
    <property type="term" value="P:transmembrane transport"/>
    <property type="evidence" value="ECO:0007669"/>
    <property type="project" value="UniProtKB-ARBA"/>
</dbReference>
<proteinExistence type="predicted"/>
<dbReference type="SMART" id="SM00382">
    <property type="entry name" value="AAA"/>
    <property type="match status" value="2"/>
</dbReference>
<dbReference type="InterPro" id="IPR003439">
    <property type="entry name" value="ABC_transporter-like_ATP-bd"/>
</dbReference>
<dbReference type="InterPro" id="IPR050319">
    <property type="entry name" value="ABC_transp_ATP-bind"/>
</dbReference>
<dbReference type="FunFam" id="3.40.50.300:FF:000016">
    <property type="entry name" value="Oligopeptide ABC transporter ATP-binding component"/>
    <property type="match status" value="2"/>
</dbReference>
<gene>
    <name evidence="5" type="ORF">MNBD_GAMMA22-634</name>
</gene>
<sequence length="564" mass="63228">MDFLLNISNLKTYLKTSDSVIKAVDDVSFAIKKGETFCLVGESGSGKSICALSIIQLLPNDISSHPSGAINFNYRHNDGNYEQLSLLECSEDTKRNIRGSRIAMIFQEPMTSLNPVLTIGEQIIEAIQLHFPELTEQQKLDKTLDALRQVQIPDPEQRITEYPHRLSGGQRQRVMIAMAMVCEPDLLIADEPTTALDVTIQAEILQLMQDLQKAKAMSILFITHDLGVVSQIADRVAVMRLGKIVELGDTKMVLNNPQHDYTRKLLAALPERMKLERDKNRKLRNSSLFTIEPLVNKNSKISLLKLKDLKVYFPVKKGILRHTVDHIKAVDGIDLNISKGEILALVGESGCGKTTLGRAILKLIEPTAGSIEFSGRNISKLNRSDMKPYRKSMQVIFQDPMSSLNPRLTIATTLTEPMAVHKIGVSFDERIEIARETLRSVQLDPDYLWRYPHEFSGGQKQRIGIARALVLEPEFIVCDEVTSALDVSVQSEILDILLELRSSRQLTLLFITHNISVVEYLSDSVAVMNAGKIVEYGQTEQVCSRPANAYTKRLMDAVPRIRLI</sequence>
<feature type="domain" description="ABC transporter" evidence="4">
    <location>
        <begin position="304"/>
        <end position="555"/>
    </location>
</feature>
<evidence type="ECO:0000256" key="1">
    <source>
        <dbReference type="ARBA" id="ARBA00022448"/>
    </source>
</evidence>